<dbReference type="Pfam" id="PF02672">
    <property type="entry name" value="CP12"/>
    <property type="match status" value="1"/>
</dbReference>
<evidence type="ECO:0000259" key="3">
    <source>
        <dbReference type="SMART" id="SM01093"/>
    </source>
</evidence>
<dbReference type="InterPro" id="IPR016193">
    <property type="entry name" value="Cytidine_deaminase-like"/>
</dbReference>
<name>A0A3M7KZR0_AUXPR</name>
<feature type="disulfide bond" evidence="1">
    <location>
        <begin position="1375"/>
        <end position="1384"/>
    </location>
</feature>
<feature type="compositionally biased region" description="Polar residues" evidence="2">
    <location>
        <begin position="1262"/>
        <end position="1273"/>
    </location>
</feature>
<feature type="non-terminal residue" evidence="4">
    <location>
        <position position="1"/>
    </location>
</feature>
<feature type="region of interest" description="Disordered" evidence="2">
    <location>
        <begin position="1242"/>
        <end position="1273"/>
    </location>
</feature>
<reference evidence="5" key="1">
    <citation type="journal article" date="2018" name="Algal Res.">
        <title>Characterization of plant carbon substrate utilization by Auxenochlorella protothecoides.</title>
        <authorList>
            <person name="Vogler B.W."/>
            <person name="Starkenburg S.R."/>
            <person name="Sudasinghe N."/>
            <person name="Schambach J.Y."/>
            <person name="Rollin J.A."/>
            <person name="Pattathil S."/>
            <person name="Barry A.N."/>
        </authorList>
    </citation>
    <scope>NUCLEOTIDE SEQUENCE [LARGE SCALE GENOMIC DNA]</scope>
    <source>
        <strain evidence="5">UTEX 25</strain>
    </source>
</reference>
<dbReference type="PANTHER" id="PTHR33921:SF15">
    <property type="entry name" value="CALVIN CYCLE PROTEIN CP12-2, CHLOROPLASTIC"/>
    <property type="match status" value="1"/>
</dbReference>
<dbReference type="GO" id="GO:0003824">
    <property type="term" value="F:catalytic activity"/>
    <property type="evidence" value="ECO:0007669"/>
    <property type="project" value="InterPro"/>
</dbReference>
<comment type="caution">
    <text evidence="4">The sequence shown here is derived from an EMBL/GenBank/DDBJ whole genome shotgun (WGS) entry which is preliminary data.</text>
</comment>
<feature type="region of interest" description="Disordered" evidence="2">
    <location>
        <begin position="83"/>
        <end position="114"/>
    </location>
</feature>
<dbReference type="Gene3D" id="3.40.140.10">
    <property type="entry name" value="Cytidine Deaminase, domain 2"/>
    <property type="match status" value="1"/>
</dbReference>
<dbReference type="InterPro" id="IPR003823">
    <property type="entry name" value="CP12_dom"/>
</dbReference>
<dbReference type="SUPFAM" id="SSF53927">
    <property type="entry name" value="Cytidine deaminase-like"/>
    <property type="match status" value="1"/>
</dbReference>
<proteinExistence type="predicted"/>
<dbReference type="PANTHER" id="PTHR33921">
    <property type="entry name" value="CALVIN CYCLE PROTEIN CP12-2, CHLOROPLASTIC"/>
    <property type="match status" value="1"/>
</dbReference>
<dbReference type="InterPro" id="IPR013320">
    <property type="entry name" value="ConA-like_dom_sf"/>
</dbReference>
<gene>
    <name evidence="4" type="ORF">APUTEX25_004427</name>
</gene>
<feature type="compositionally biased region" description="Low complexity" evidence="2">
    <location>
        <begin position="88"/>
        <end position="112"/>
    </location>
</feature>
<dbReference type="EMBL" id="QOKY01000154">
    <property type="protein sequence ID" value="RMZ56003.1"/>
    <property type="molecule type" value="Genomic_DNA"/>
</dbReference>
<feature type="domain" description="CP12" evidence="3">
    <location>
        <begin position="1322"/>
        <end position="1389"/>
    </location>
</feature>
<keyword evidence="1" id="KW-1015">Disulfide bond</keyword>
<feature type="disulfide bond" evidence="1">
    <location>
        <begin position="1333"/>
        <end position="1341"/>
    </location>
</feature>
<dbReference type="GO" id="GO:0080153">
    <property type="term" value="P:negative regulation of reductive pentose-phosphate cycle"/>
    <property type="evidence" value="ECO:0007669"/>
    <property type="project" value="TreeGrafter"/>
</dbReference>
<evidence type="ECO:0000256" key="1">
    <source>
        <dbReference type="PIRSR" id="PIRSR639314-50"/>
    </source>
</evidence>
<dbReference type="SUPFAM" id="SSF49899">
    <property type="entry name" value="Concanavalin A-like lectins/glucanases"/>
    <property type="match status" value="2"/>
</dbReference>
<dbReference type="GO" id="GO:0009507">
    <property type="term" value="C:chloroplast"/>
    <property type="evidence" value="ECO:0007669"/>
    <property type="project" value="TreeGrafter"/>
</dbReference>
<dbReference type="Proteomes" id="UP000279271">
    <property type="component" value="Unassembled WGS sequence"/>
</dbReference>
<dbReference type="Gene3D" id="2.60.120.200">
    <property type="match status" value="2"/>
</dbReference>
<feature type="compositionally biased region" description="Basic and acidic residues" evidence="2">
    <location>
        <begin position="1252"/>
        <end position="1261"/>
    </location>
</feature>
<evidence type="ECO:0000313" key="4">
    <source>
        <dbReference type="EMBL" id="RMZ56003.1"/>
    </source>
</evidence>
<dbReference type="InterPro" id="IPR039314">
    <property type="entry name" value="CP12-like"/>
</dbReference>
<evidence type="ECO:0000256" key="2">
    <source>
        <dbReference type="SAM" id="MobiDB-lite"/>
    </source>
</evidence>
<dbReference type="SMART" id="SM01093">
    <property type="entry name" value="CP12"/>
    <property type="match status" value="1"/>
</dbReference>
<accession>A0A3M7KZR0</accession>
<protein>
    <recommendedName>
        <fullName evidence="3">CP12 domain-containing protein</fullName>
    </recommendedName>
</protein>
<sequence>VPAPLQLAPSLSVLLCTQALRLRETPPAEHATLALTLLSPRTRDQADCSETETGSWPGDGAAAVGAPRRKLRLSLVLPDTASTDTQGRPCLLPRFSRPLRSGPSRSSPLIPGRGIGDVETRAQALLSRRGLSDPGDGCRSSEAASPAGNAFPAANAFFTLQDGDLASSVPLNAYRGSGTNVSWVTDPSFGTRVLQCDASLGSHVSIPGLSYGQAGPWALGVWARWNVTNGTASAYVLSQNKTTNVEASLDPNTVGLYLPELGNPSYGLVRAVVQDSTATHGNTSVPLFLDSNGCIADILCTNQKNFTLIEDTQDWHLLGLTTLPDGRRGFQLYIDGQLSAELPPGLYTDYKGGMHNASGGAPMDLTGDLVLCSRSDLDAERFFTGQLTQLMVWNQSLTAADWASLYSAGATYLAAPPASPATASPATTVAAAPGPPAAVSPPLTAAVAVVQGQPVCTPNGSVAGLSSLTACYAGYVCAPLPRAQLERFLPVYARLPEGRIGVCAYAPDGYRLPDPAAAPLPAVFYPLNSQTLQSFPLPLYAGVNSGAGVVTDPVFGAALRCDGQQADLVGLATPNYTTNGSLSVNVWMQVTNLTGGEFSYIFSQMGAVNNLSNSGWGPNQIQIYFPQRQHPAYGVVRAYARDSNDTYDGPQDQTWLDSDGYVSNNSARAAPSAALDGGWHMLTVTTMPPGRKGFRLYLDGLLVNEIRAGQTAVSSLGDVVGATAGLPMDLYPNAVLCTRADDPTSRQFDGRLANLGLYDVALTEDQVDALYLAVLPALRAADAAGAAAAPATESTIISLPGAGTNATSSQSQTTVKGNVCVFPALYQGNVVTECVQIAGVAYCQVEGRQWEECAGGSVSSPPAAASPAASADSAGVQRMTQAGERCQFPATFQGSLVTDCVSLNGVPVCQTSSGVWDTCAPLSPSTSPSPASASNTTAALKPRAVLSASGQACQLPLNYRGIAIDNCVSMGGGSWCWTEGVQGWASCANTTFVPPSGAVGSVNASVVPVPIIPIQNRWSTDGDMCILPTVQDGDLLDDCVQRNGTWSCLTNSGAWKACALSGDDQPMEEQGLLHVASRNTVGGDACLLPAVLKSRLQAGGVQHAAATAAAGRSGVTSADREYMRLALDLASRGVGQTHPNPAVGCVLVRDSPAGPAVADSDSITLSNVPFAATNGSFTINLWMRRPGNANLTGTQYQYLFSQASTPSSLVAQTNSIGIYLPDSEHPASGLVRVMVVDGTGDPTGNSANYLDSDGHVNDNEARNTSSPAQSASMSAVSFTSVRPSLAARVPVSPLGLSRACARPRPMQRMVPRATPDTQKGPIEGAITEAQDACATGSTDECAAAWDTVEELSAAAAHKRDNAKTAQQSDPLEQYCEGAPDADECRVYGVQVAVGCEEAACTRINADFFARMEAARGGAT</sequence>
<organism evidence="4 5">
    <name type="scientific">Auxenochlorella protothecoides</name>
    <name type="common">Green microalga</name>
    <name type="synonym">Chlorella protothecoides</name>
    <dbReference type="NCBI Taxonomy" id="3075"/>
    <lineage>
        <taxon>Eukaryota</taxon>
        <taxon>Viridiplantae</taxon>
        <taxon>Chlorophyta</taxon>
        <taxon>core chlorophytes</taxon>
        <taxon>Trebouxiophyceae</taxon>
        <taxon>Chlorellales</taxon>
        <taxon>Chlorellaceae</taxon>
        <taxon>Auxenochlorella</taxon>
    </lineage>
</organism>
<evidence type="ECO:0000313" key="5">
    <source>
        <dbReference type="Proteomes" id="UP000279271"/>
    </source>
</evidence>